<dbReference type="OrthoDB" id="1705416at2759"/>
<dbReference type="InterPro" id="IPR002838">
    <property type="entry name" value="AIM24"/>
</dbReference>
<dbReference type="PANTHER" id="PTHR43657:SF1">
    <property type="entry name" value="ALTERED INHERITANCE OF MITOCHONDRIA PROTEIN 24, MITOCHONDRIAL"/>
    <property type="match status" value="1"/>
</dbReference>
<gene>
    <name evidence="1" type="ORF">KFE25_004949</name>
</gene>
<comment type="caution">
    <text evidence="1">The sequence shown here is derived from an EMBL/GenBank/DDBJ whole genome shotgun (WGS) entry which is preliminary data.</text>
</comment>
<dbReference type="InterPro" id="IPR016031">
    <property type="entry name" value="Trp_RNA-bd_attenuator-like_dom"/>
</dbReference>
<dbReference type="EMBL" id="JAGTXO010000016">
    <property type="protein sequence ID" value="KAG8463438.1"/>
    <property type="molecule type" value="Genomic_DNA"/>
</dbReference>
<name>A0A8J5XG32_DIALT</name>
<dbReference type="PANTHER" id="PTHR43657">
    <property type="entry name" value="TRYPTOPHAN RNA-BINDING ATTENUATOR PROTEIN-LIKE PROTEIN"/>
    <property type="match status" value="1"/>
</dbReference>
<dbReference type="SUPFAM" id="SSF51219">
    <property type="entry name" value="TRAP-like"/>
    <property type="match status" value="1"/>
</dbReference>
<protein>
    <recommendedName>
        <fullName evidence="3">Altered inheritance of mitochondria protein 24, mitochondrial</fullName>
    </recommendedName>
</protein>
<keyword evidence="2" id="KW-1185">Reference proteome</keyword>
<dbReference type="Pfam" id="PF01987">
    <property type="entry name" value="AIM24"/>
    <property type="match status" value="1"/>
</dbReference>
<dbReference type="AlphaFoldDB" id="A0A8J5XG32"/>
<evidence type="ECO:0000313" key="2">
    <source>
        <dbReference type="Proteomes" id="UP000751190"/>
    </source>
</evidence>
<reference evidence="1" key="1">
    <citation type="submission" date="2021-05" db="EMBL/GenBank/DDBJ databases">
        <title>The genome of the haptophyte Pavlova lutheri (Diacronema luteri, Pavlovales) - a model for lipid biosynthesis in eukaryotic algae.</title>
        <authorList>
            <person name="Hulatt C.J."/>
            <person name="Posewitz M.C."/>
        </authorList>
    </citation>
    <scope>NUCLEOTIDE SEQUENCE</scope>
    <source>
        <strain evidence="1">NIVA-4/92</strain>
    </source>
</reference>
<sequence>MLGGIFGTSVTPVGGAPLKKNALGMVEFNAAATRTGADLPIKYEVLGSDMQLVSITLPAGEKVISERGGMMMMDPSMRAKVNFDNMFGRCCSGEGCLMDHYTNHGDAPATIGLTPNFPAKVIPLHMRGEDQYRTKSGAFMASTGDIRVNFELNTFVNCCFSGQGCCNQTIQGEGTAFLAAMGTLMSKTLAEGEVIVVDTESVVAWQSTAKLGIRRAGSCITCCCGGEGLFNSTLTGPGTVYFQSMSYGKFKRAMTVHVTKHAAAAGAAGGIVGAAVSAA</sequence>
<proteinExistence type="predicted"/>
<dbReference type="Gene3D" id="3.60.160.10">
    <property type="entry name" value="Mitochondrial biogenesis AIM24"/>
    <property type="match status" value="1"/>
</dbReference>
<dbReference type="InterPro" id="IPR036983">
    <property type="entry name" value="AIM24_sf"/>
</dbReference>
<evidence type="ECO:0008006" key="3">
    <source>
        <dbReference type="Google" id="ProtNLM"/>
    </source>
</evidence>
<evidence type="ECO:0000313" key="1">
    <source>
        <dbReference type="EMBL" id="KAG8463438.1"/>
    </source>
</evidence>
<dbReference type="OMA" id="RVDTGCI"/>
<organism evidence="1 2">
    <name type="scientific">Diacronema lutheri</name>
    <name type="common">Unicellular marine alga</name>
    <name type="synonym">Monochrysis lutheri</name>
    <dbReference type="NCBI Taxonomy" id="2081491"/>
    <lineage>
        <taxon>Eukaryota</taxon>
        <taxon>Haptista</taxon>
        <taxon>Haptophyta</taxon>
        <taxon>Pavlovophyceae</taxon>
        <taxon>Pavlovales</taxon>
        <taxon>Pavlovaceae</taxon>
        <taxon>Diacronema</taxon>
    </lineage>
</organism>
<dbReference type="Proteomes" id="UP000751190">
    <property type="component" value="Unassembled WGS sequence"/>
</dbReference>
<accession>A0A8J5XG32</accession>